<dbReference type="Gene3D" id="3.20.20.150">
    <property type="entry name" value="Divalent-metal-dependent TIM barrel enzymes"/>
    <property type="match status" value="1"/>
</dbReference>
<accession>A0ABQ0B1Y7</accession>
<evidence type="ECO:0000259" key="1">
    <source>
        <dbReference type="Pfam" id="PF01261"/>
    </source>
</evidence>
<reference evidence="2 3" key="1">
    <citation type="submission" date="2024-04" db="EMBL/GenBank/DDBJ databases">
        <title>Defined microbial consortia suppress multidrug-resistant proinflammatory Enterobacteriaceae via ecological control.</title>
        <authorList>
            <person name="Furuichi M."/>
            <person name="Kawaguchi T."/>
            <person name="Pust M."/>
            <person name="Yasuma K."/>
            <person name="Plichta D."/>
            <person name="Hasegawa N."/>
            <person name="Ohya T."/>
            <person name="Bhattarai S."/>
            <person name="Sasajima S."/>
            <person name="Aoto Y."/>
            <person name="Tuganbaev T."/>
            <person name="Yaginuma M."/>
            <person name="Ueda M."/>
            <person name="Okahashi N."/>
            <person name="Amafuji K."/>
            <person name="Kiridooshi Y."/>
            <person name="Sugita K."/>
            <person name="Strazar M."/>
            <person name="Skelly A."/>
            <person name="Suda W."/>
            <person name="Hattori M."/>
            <person name="Nakamoto N."/>
            <person name="Caballero S."/>
            <person name="Norman J."/>
            <person name="Olle B."/>
            <person name="Tanoue T."/>
            <person name="Arita M."/>
            <person name="Bucci V."/>
            <person name="Atarashi K."/>
            <person name="Xavier R."/>
            <person name="Honda K."/>
        </authorList>
    </citation>
    <scope>NUCLEOTIDE SEQUENCE [LARGE SCALE GENOMIC DNA]</scope>
    <source>
        <strain evidence="3">f13</strain>
    </source>
</reference>
<sequence length="263" mass="30472">MALLISTNMYKAEEFKRVLSYVAKWKGQVGVEVFPMFHQQIFASLLEGSMDILSHVPISFHGPYYKAEHSALQGSAEYEYTMELVVQTLQYSERLNSRYMVFHHNNCVVRDKERMIRDSCMNYRRVEELFRPSGIPVAVENAGVMDRNNMLLDENEFVSLCQTEKYPVLIDIGHAHANGWNLCNVMERLRGQIVAYHLHNNDGVHDNHRRIEDGTLDFGSFLTWFRKYTPQADLVVEYGMETADDCEGIAEDVEWLLAFENSL</sequence>
<organism evidence="2 3">
    <name type="scientific">Enterocloster alcoholdehydrogenati</name>
    <dbReference type="NCBI Taxonomy" id="2547410"/>
    <lineage>
        <taxon>Bacteria</taxon>
        <taxon>Bacillati</taxon>
        <taxon>Bacillota</taxon>
        <taxon>Clostridia</taxon>
        <taxon>Lachnospirales</taxon>
        <taxon>Lachnospiraceae</taxon>
        <taxon>Enterocloster</taxon>
    </lineage>
</organism>
<dbReference type="SUPFAM" id="SSF51658">
    <property type="entry name" value="Xylose isomerase-like"/>
    <property type="match status" value="1"/>
</dbReference>
<evidence type="ECO:0000313" key="2">
    <source>
        <dbReference type="EMBL" id="GAA6270281.1"/>
    </source>
</evidence>
<protein>
    <recommendedName>
        <fullName evidence="1">Xylose isomerase-like TIM barrel domain-containing protein</fullName>
    </recommendedName>
</protein>
<proteinExistence type="predicted"/>
<dbReference type="Proteomes" id="UP001600894">
    <property type="component" value="Unassembled WGS sequence"/>
</dbReference>
<dbReference type="Pfam" id="PF01261">
    <property type="entry name" value="AP_endonuc_2"/>
    <property type="match status" value="1"/>
</dbReference>
<keyword evidence="3" id="KW-1185">Reference proteome</keyword>
<comment type="caution">
    <text evidence="2">The sequence shown here is derived from an EMBL/GenBank/DDBJ whole genome shotgun (WGS) entry which is preliminary data.</text>
</comment>
<dbReference type="EMBL" id="BAABXL010000001">
    <property type="protein sequence ID" value="GAA6270281.1"/>
    <property type="molecule type" value="Genomic_DNA"/>
</dbReference>
<dbReference type="InterPro" id="IPR036237">
    <property type="entry name" value="Xyl_isomerase-like_sf"/>
</dbReference>
<dbReference type="RefSeq" id="WP_178302800.1">
    <property type="nucleotide sequence ID" value="NZ_BAABXL010000001.1"/>
</dbReference>
<feature type="domain" description="Xylose isomerase-like TIM barrel" evidence="1">
    <location>
        <begin position="56"/>
        <end position="257"/>
    </location>
</feature>
<dbReference type="InterPro" id="IPR013022">
    <property type="entry name" value="Xyl_isomerase-like_TIM-brl"/>
</dbReference>
<gene>
    <name evidence="2" type="ORF">F130042H8_33410</name>
</gene>
<name>A0ABQ0B1Y7_9FIRM</name>
<evidence type="ECO:0000313" key="3">
    <source>
        <dbReference type="Proteomes" id="UP001600894"/>
    </source>
</evidence>